<dbReference type="Pfam" id="PF00085">
    <property type="entry name" value="Thioredoxin"/>
    <property type="match status" value="1"/>
</dbReference>
<dbReference type="PANTHER" id="PTHR45672:SF3">
    <property type="entry name" value="THIOREDOXIN DOMAIN-CONTAINING PROTEIN 5"/>
    <property type="match status" value="1"/>
</dbReference>
<evidence type="ECO:0000259" key="3">
    <source>
        <dbReference type="Pfam" id="PF00085"/>
    </source>
</evidence>
<feature type="domain" description="Thioredoxin" evidence="3">
    <location>
        <begin position="17"/>
        <end position="96"/>
    </location>
</feature>
<keyword evidence="6" id="KW-1185">Reference proteome</keyword>
<evidence type="ECO:0000313" key="4">
    <source>
        <dbReference type="EMBL" id="EST45464.1"/>
    </source>
</evidence>
<name>V6LXB4_9EUKA</name>
<organism evidence="4">
    <name type="scientific">Spironucleus salmonicida</name>
    <dbReference type="NCBI Taxonomy" id="348837"/>
    <lineage>
        <taxon>Eukaryota</taxon>
        <taxon>Metamonada</taxon>
        <taxon>Diplomonadida</taxon>
        <taxon>Hexamitidae</taxon>
        <taxon>Hexamitinae</taxon>
        <taxon>Spironucleus</taxon>
    </lineage>
</organism>
<dbReference type="InterPro" id="IPR013766">
    <property type="entry name" value="Thioredoxin_domain"/>
</dbReference>
<proteinExistence type="inferred from homology"/>
<protein>
    <submittedName>
        <fullName evidence="4">Thioredoxin domain-containing protein</fullName>
    </submittedName>
</protein>
<evidence type="ECO:0000256" key="1">
    <source>
        <dbReference type="ARBA" id="ARBA00006347"/>
    </source>
</evidence>
<reference evidence="4 5" key="1">
    <citation type="journal article" date="2014" name="PLoS Genet.">
        <title>The Genome of Spironucleus salmonicida Highlights a Fish Pathogen Adapted to Fluctuating Environments.</title>
        <authorList>
            <person name="Xu F."/>
            <person name="Jerlstrom-Hultqvist J."/>
            <person name="Einarsson E."/>
            <person name="Astvaldsson A."/>
            <person name="Svard S.G."/>
            <person name="Andersson J.O."/>
        </authorList>
    </citation>
    <scope>NUCLEOTIDE SEQUENCE</scope>
    <source>
        <strain evidence="5">ATCC 50377</strain>
    </source>
</reference>
<dbReference type="EMBL" id="AUWU02000002">
    <property type="protein sequence ID" value="KAH0576226.1"/>
    <property type="molecule type" value="Genomic_DNA"/>
</dbReference>
<dbReference type="InterPro" id="IPR051063">
    <property type="entry name" value="PDI"/>
</dbReference>
<sequence>MLAVLSHVLNMQSAAGLEEALQANRYTFVKFYLAHCKHCQQLSPRFYDLSDAAPAGVALAQFNCALDRVTCDTHGVDGVPGLVLFRGGQRVAEYDSLWRDVKPMRRWLEEQME</sequence>
<dbReference type="SUPFAM" id="SSF52833">
    <property type="entry name" value="Thioredoxin-like"/>
    <property type="match status" value="1"/>
</dbReference>
<dbReference type="AlphaFoldDB" id="V6LXB4"/>
<dbReference type="GO" id="GO:0003756">
    <property type="term" value="F:protein disulfide isomerase activity"/>
    <property type="evidence" value="ECO:0007669"/>
    <property type="project" value="TreeGrafter"/>
</dbReference>
<keyword evidence="2" id="KW-0732">Signal</keyword>
<dbReference type="InterPro" id="IPR036249">
    <property type="entry name" value="Thioredoxin-like_sf"/>
</dbReference>
<accession>V6LXB4</accession>
<dbReference type="Proteomes" id="UP000018208">
    <property type="component" value="Unassembled WGS sequence"/>
</dbReference>
<dbReference type="GO" id="GO:0005783">
    <property type="term" value="C:endoplasmic reticulum"/>
    <property type="evidence" value="ECO:0007669"/>
    <property type="project" value="TreeGrafter"/>
</dbReference>
<gene>
    <name evidence="4" type="ORF">SS50377_14618</name>
    <name evidence="5" type="ORF">SS50377_21787</name>
</gene>
<reference evidence="5" key="2">
    <citation type="submission" date="2020-12" db="EMBL/GenBank/DDBJ databases">
        <title>New Spironucleus salmonicida genome in near-complete chromosomes.</title>
        <authorList>
            <person name="Xu F."/>
            <person name="Kurt Z."/>
            <person name="Jimenez-Gonzalez A."/>
            <person name="Astvaldsson A."/>
            <person name="Andersson J.O."/>
            <person name="Svard S.G."/>
        </authorList>
    </citation>
    <scope>NUCLEOTIDE SEQUENCE</scope>
    <source>
        <strain evidence="5">ATCC 50377</strain>
    </source>
</reference>
<dbReference type="OrthoDB" id="71336at2759"/>
<dbReference type="VEuPathDB" id="GiardiaDB:SS50377_21787"/>
<dbReference type="EMBL" id="KI546095">
    <property type="protein sequence ID" value="EST45464.1"/>
    <property type="molecule type" value="Genomic_DNA"/>
</dbReference>
<evidence type="ECO:0000313" key="6">
    <source>
        <dbReference type="Proteomes" id="UP000018208"/>
    </source>
</evidence>
<evidence type="ECO:0000313" key="5">
    <source>
        <dbReference type="EMBL" id="KAH0576226.1"/>
    </source>
</evidence>
<dbReference type="GO" id="GO:0006457">
    <property type="term" value="P:protein folding"/>
    <property type="evidence" value="ECO:0007669"/>
    <property type="project" value="TreeGrafter"/>
</dbReference>
<comment type="similarity">
    <text evidence="1">Belongs to the protein disulfide isomerase family.</text>
</comment>
<evidence type="ECO:0000256" key="2">
    <source>
        <dbReference type="ARBA" id="ARBA00022729"/>
    </source>
</evidence>
<dbReference type="Gene3D" id="3.40.30.10">
    <property type="entry name" value="Glutaredoxin"/>
    <property type="match status" value="1"/>
</dbReference>
<dbReference type="PANTHER" id="PTHR45672">
    <property type="entry name" value="PROTEIN DISULFIDE-ISOMERASE C17H9.14C-RELATED"/>
    <property type="match status" value="1"/>
</dbReference>